<dbReference type="GO" id="GO:0005634">
    <property type="term" value="C:nucleus"/>
    <property type="evidence" value="ECO:0007669"/>
    <property type="project" value="TreeGrafter"/>
</dbReference>
<feature type="region of interest" description="Disordered" evidence="2">
    <location>
        <begin position="898"/>
        <end position="1032"/>
    </location>
</feature>
<gene>
    <name evidence="4" type="ORF">Goshw_006001</name>
</gene>
<feature type="region of interest" description="Disordered" evidence="2">
    <location>
        <begin position="438"/>
        <end position="464"/>
    </location>
</feature>
<evidence type="ECO:0000256" key="2">
    <source>
        <dbReference type="SAM" id="MobiDB-lite"/>
    </source>
</evidence>
<evidence type="ECO:0000256" key="1">
    <source>
        <dbReference type="ARBA" id="ARBA00007797"/>
    </source>
</evidence>
<sequence>MSNSKTAQDVELLKSDIASFASSLGFSADSSLPYSGFNDVDFRKAGPLKPPKPSKAPNTPKQNSQLEKKRSNTQTPKTDKNTKNNQRPKPKPPALSLDDSNKSNRFSRDPDKFKNLPALPLVKASALSAWYEDESELEKKLFGEEGKGKKAVNARNVEELERLVEKKMELGERLMWQYAKDYELSKGKSGDMKMVLASQRSGTAADKVSAFSFVVADNPVANLKSLDGLLGLVTSKVGKRYAFTGFEALKELFISKLLPDRKLKTFIQRPVNELPETKDGYSLLLFWYWEDCLKQRYERFVVALEEASRDMLPALKDKALKTMYVLLKSKPEQERKLLSSLVNKLGDPQNKGASNADYYLSNLLSDHPNMKAVVIDEVDTFLFRPHLGLRAKYHAVNFLSQIRLSHKGDGPRVAKRLIEVYFALFKVLISEAEKGQPVDDKSNKAVKSTHKSKENKRKGSGESHVELDSRLLSALLMGVNRAFPYVSSNEADDIVDIETPILFQLVHSKNFNVGVQALMLLDKISSKNQVVSDRFYRALYSKLLLPAAMNSSKASEAEMFIGLLLRAMKTDVNLKRVSAFSKRILQVALQQPPQYACGCLFLISEVLKARPQLWNMMLQNESVDEDLEHFEDIVEETASESSLPSKKEENNADVCGGEAANSDSYSSEDEGVLPSSYSDDDISEDEKELFIRETPKDQHHKEPKIISNQNALTSPKSTAKPFLPGGYDPRHREPSYSNADRASWWELMVLSTHVHPSVATMAATLLSGANIVYNGNPLNDLSLTAFLDKFMEKKPKASSWHGGSQIEPAKKLDMNNYLIGQEILSLAETDVPPEDLVFHKFYMNKMNSSKKPKKKKKKKAAEGEAAEELFDVGGNVVDDDYVDGGDDSDNEEIENILDSANPSLDADGDYDYDDLDNVANEDDDDLIGDASDAEMDIPSDDTDGEGFDVDAGTDSINDDGDDAITIGDADDLSDGEDEFHQRKRKRKSGKKTSASPFASLEDYEHLLNEDSPTEKDSIKTKKSKPRKKKLSK</sequence>
<dbReference type="Pfam" id="PF03914">
    <property type="entry name" value="CBF"/>
    <property type="match status" value="1"/>
</dbReference>
<feature type="compositionally biased region" description="Basic residues" evidence="2">
    <location>
        <begin position="447"/>
        <end position="456"/>
    </location>
</feature>
<reference evidence="4 5" key="1">
    <citation type="journal article" date="2019" name="Genome Biol. Evol.">
        <title>Insights into the evolution of the New World diploid cottons (Gossypium, subgenus Houzingenia) based on genome sequencing.</title>
        <authorList>
            <person name="Grover C.E."/>
            <person name="Arick M.A. 2nd"/>
            <person name="Thrash A."/>
            <person name="Conover J.L."/>
            <person name="Sanders W.S."/>
            <person name="Peterson D.G."/>
            <person name="Frelichowski J.E."/>
            <person name="Scheffler J.A."/>
            <person name="Scheffler B.E."/>
            <person name="Wendel J.F."/>
        </authorList>
    </citation>
    <scope>NUCLEOTIDE SEQUENCE [LARGE SCALE GENOMIC DNA]</scope>
    <source>
        <strain evidence="4">1</strain>
        <tissue evidence="4">Leaf</tissue>
    </source>
</reference>
<dbReference type="PANTHER" id="PTHR12048:SF0">
    <property type="entry name" value="CCAAT_ENHANCER-BINDING PROTEIN ZETA"/>
    <property type="match status" value="1"/>
</dbReference>
<feature type="compositionally biased region" description="Acidic residues" evidence="2">
    <location>
        <begin position="906"/>
        <end position="948"/>
    </location>
</feature>
<protein>
    <recommendedName>
        <fullName evidence="3">CCAAT-binding factor domain-containing protein</fullName>
    </recommendedName>
</protein>
<evidence type="ECO:0000313" key="4">
    <source>
        <dbReference type="EMBL" id="MBA0869976.1"/>
    </source>
</evidence>
<evidence type="ECO:0000259" key="3">
    <source>
        <dbReference type="Pfam" id="PF03914"/>
    </source>
</evidence>
<proteinExistence type="inferred from homology"/>
<dbReference type="InterPro" id="IPR016024">
    <property type="entry name" value="ARM-type_fold"/>
</dbReference>
<dbReference type="InterPro" id="IPR040155">
    <property type="entry name" value="CEBPZ/Mak21-like"/>
</dbReference>
<feature type="region of interest" description="Disordered" evidence="2">
    <location>
        <begin position="27"/>
        <end position="114"/>
    </location>
</feature>
<dbReference type="EMBL" id="JABFAF010000011">
    <property type="protein sequence ID" value="MBA0869976.1"/>
    <property type="molecule type" value="Genomic_DNA"/>
</dbReference>
<feature type="compositionally biased region" description="Basic residues" evidence="2">
    <location>
        <begin position="981"/>
        <end position="990"/>
    </location>
</feature>
<evidence type="ECO:0000313" key="5">
    <source>
        <dbReference type="Proteomes" id="UP000593576"/>
    </source>
</evidence>
<dbReference type="SUPFAM" id="SSF48371">
    <property type="entry name" value="ARM repeat"/>
    <property type="match status" value="1"/>
</dbReference>
<feature type="compositionally biased region" description="Basic residues" evidence="2">
    <location>
        <begin position="1020"/>
        <end position="1032"/>
    </location>
</feature>
<comment type="similarity">
    <text evidence="1">Belongs to the CBF/MAK21 family.</text>
</comment>
<feature type="compositionally biased region" description="Basic and acidic residues" evidence="2">
    <location>
        <begin position="99"/>
        <end position="114"/>
    </location>
</feature>
<dbReference type="AlphaFoldDB" id="A0A7J9MGR3"/>
<dbReference type="InterPro" id="IPR005612">
    <property type="entry name" value="CCAAT-binding_factor"/>
</dbReference>
<organism evidence="4 5">
    <name type="scientific">Gossypium schwendimanii</name>
    <name type="common">Cotton</name>
    <dbReference type="NCBI Taxonomy" id="34291"/>
    <lineage>
        <taxon>Eukaryota</taxon>
        <taxon>Viridiplantae</taxon>
        <taxon>Streptophyta</taxon>
        <taxon>Embryophyta</taxon>
        <taxon>Tracheophyta</taxon>
        <taxon>Spermatophyta</taxon>
        <taxon>Magnoliopsida</taxon>
        <taxon>eudicotyledons</taxon>
        <taxon>Gunneridae</taxon>
        <taxon>Pentapetalae</taxon>
        <taxon>rosids</taxon>
        <taxon>malvids</taxon>
        <taxon>Malvales</taxon>
        <taxon>Malvaceae</taxon>
        <taxon>Malvoideae</taxon>
        <taxon>Gossypium</taxon>
    </lineage>
</organism>
<feature type="compositionally biased region" description="Acidic residues" evidence="2">
    <location>
        <begin position="956"/>
        <end position="977"/>
    </location>
</feature>
<dbReference type="PANTHER" id="PTHR12048">
    <property type="entry name" value="CCAAT-BINDING FACTOR-RELATED"/>
    <property type="match status" value="1"/>
</dbReference>
<feature type="region of interest" description="Disordered" evidence="2">
    <location>
        <begin position="636"/>
        <end position="685"/>
    </location>
</feature>
<accession>A0A7J9MGR3</accession>
<feature type="compositionally biased region" description="Polar residues" evidence="2">
    <location>
        <begin position="56"/>
        <end position="65"/>
    </location>
</feature>
<name>A0A7J9MGR3_GOSSC</name>
<keyword evidence="5" id="KW-1185">Reference proteome</keyword>
<dbReference type="Proteomes" id="UP000593576">
    <property type="component" value="Unassembled WGS sequence"/>
</dbReference>
<feature type="compositionally biased region" description="Basic and acidic residues" evidence="2">
    <location>
        <begin position="1002"/>
        <end position="1019"/>
    </location>
</feature>
<dbReference type="OrthoDB" id="28947at2759"/>
<comment type="caution">
    <text evidence="4">The sequence shown here is derived from an EMBL/GenBank/DDBJ whole genome shotgun (WGS) entry which is preliminary data.</text>
</comment>
<feature type="domain" description="CCAAT-binding factor" evidence="3">
    <location>
        <begin position="515"/>
        <end position="762"/>
    </location>
</feature>